<dbReference type="GO" id="GO:0035556">
    <property type="term" value="P:intracellular signal transduction"/>
    <property type="evidence" value="ECO:0007669"/>
    <property type="project" value="TreeGrafter"/>
</dbReference>
<keyword evidence="6" id="KW-0963">Cytoplasm</keyword>
<dbReference type="Proteomes" id="UP000694404">
    <property type="component" value="Unplaced"/>
</dbReference>
<feature type="compositionally biased region" description="Basic and acidic residues" evidence="21">
    <location>
        <begin position="492"/>
        <end position="503"/>
    </location>
</feature>
<evidence type="ECO:0000256" key="11">
    <source>
        <dbReference type="ARBA" id="ARBA00022741"/>
    </source>
</evidence>
<keyword evidence="17" id="KW-0131">Cell cycle</keyword>
<dbReference type="PANTHER" id="PTHR24356">
    <property type="entry name" value="SERINE/THREONINE-PROTEIN KINASE"/>
    <property type="match status" value="1"/>
</dbReference>
<keyword evidence="10" id="KW-0808">Transferase</keyword>
<name>A0A8C0H4R8_CHEAB</name>
<evidence type="ECO:0000313" key="25">
    <source>
        <dbReference type="Proteomes" id="UP000694404"/>
    </source>
</evidence>
<dbReference type="FunFam" id="1.10.510.10:FF:000278">
    <property type="entry name" value="serine/threonine-protein kinase greatwall isoform X1"/>
    <property type="match status" value="1"/>
</dbReference>
<comment type="catalytic activity">
    <reaction evidence="19">
        <text>L-threonyl-[protein] + ATP = O-phospho-L-threonyl-[protein] + ADP + H(+)</text>
        <dbReference type="Rhea" id="RHEA:46608"/>
        <dbReference type="Rhea" id="RHEA-COMP:11060"/>
        <dbReference type="Rhea" id="RHEA-COMP:11605"/>
        <dbReference type="ChEBI" id="CHEBI:15378"/>
        <dbReference type="ChEBI" id="CHEBI:30013"/>
        <dbReference type="ChEBI" id="CHEBI:30616"/>
        <dbReference type="ChEBI" id="CHEBI:61977"/>
        <dbReference type="ChEBI" id="CHEBI:456216"/>
        <dbReference type="EC" id="2.7.11.1"/>
    </reaction>
</comment>
<evidence type="ECO:0000256" key="15">
    <source>
        <dbReference type="ARBA" id="ARBA00023212"/>
    </source>
</evidence>
<dbReference type="GO" id="GO:0005524">
    <property type="term" value="F:ATP binding"/>
    <property type="evidence" value="ECO:0007669"/>
    <property type="project" value="UniProtKB-KW"/>
</dbReference>
<keyword evidence="25" id="KW-1185">Reference proteome</keyword>
<dbReference type="Ensembl" id="ENSCABT00000019339.1">
    <property type="protein sequence ID" value="ENSCABP00000017631.1"/>
    <property type="gene ID" value="ENSCABG00000013102.1"/>
</dbReference>
<evidence type="ECO:0000256" key="1">
    <source>
        <dbReference type="ARBA" id="ARBA00004123"/>
    </source>
</evidence>
<feature type="region of interest" description="Disordered" evidence="21">
    <location>
        <begin position="290"/>
        <end position="309"/>
    </location>
</feature>
<dbReference type="GeneTree" id="ENSGT00940000157002"/>
<dbReference type="FunFam" id="1.10.510.10:FF:000379">
    <property type="entry name" value="serine/threonine-protein kinase greatwall isoform X1"/>
    <property type="match status" value="1"/>
</dbReference>
<evidence type="ECO:0000256" key="17">
    <source>
        <dbReference type="ARBA" id="ARBA00023306"/>
    </source>
</evidence>
<dbReference type="GO" id="GO:0005813">
    <property type="term" value="C:centrosome"/>
    <property type="evidence" value="ECO:0007669"/>
    <property type="project" value="UniProtKB-SubCell"/>
</dbReference>
<feature type="domain" description="Protein kinase" evidence="22">
    <location>
        <begin position="30"/>
        <end position="814"/>
    </location>
</feature>
<dbReference type="PROSITE" id="PS00108">
    <property type="entry name" value="PROTEIN_KINASE_ST"/>
    <property type="match status" value="1"/>
</dbReference>
<comment type="subcellular location">
    <subcellularLocation>
        <location evidence="2">Cytoplasm</location>
        <location evidence="2">Cytoskeleton</location>
        <location evidence="2">Microtubule organizing center</location>
        <location evidence="2">Centrosome</location>
    </subcellularLocation>
    <subcellularLocation>
        <location evidence="1">Nucleus</location>
    </subcellularLocation>
</comment>
<evidence type="ECO:0000256" key="6">
    <source>
        <dbReference type="ARBA" id="ARBA00022490"/>
    </source>
</evidence>
<feature type="region of interest" description="Disordered" evidence="21">
    <location>
        <begin position="492"/>
        <end position="511"/>
    </location>
</feature>
<proteinExistence type="inferred from homology"/>
<evidence type="ECO:0000259" key="22">
    <source>
        <dbReference type="PROSITE" id="PS50011"/>
    </source>
</evidence>
<evidence type="ECO:0000256" key="13">
    <source>
        <dbReference type="ARBA" id="ARBA00022777"/>
    </source>
</evidence>
<keyword evidence="11" id="KW-0547">Nucleotide-binding</keyword>
<reference evidence="24" key="2">
    <citation type="submission" date="2025-09" db="UniProtKB">
        <authorList>
            <consortium name="Ensembl"/>
        </authorList>
    </citation>
    <scope>IDENTIFICATION</scope>
</reference>
<evidence type="ECO:0000259" key="23">
    <source>
        <dbReference type="PROSITE" id="PS51285"/>
    </source>
</evidence>
<comment type="catalytic activity">
    <reaction evidence="20">
        <text>L-seryl-[protein] + ATP = O-phospho-L-seryl-[protein] + ADP + H(+)</text>
        <dbReference type="Rhea" id="RHEA:17989"/>
        <dbReference type="Rhea" id="RHEA-COMP:9863"/>
        <dbReference type="Rhea" id="RHEA-COMP:11604"/>
        <dbReference type="ChEBI" id="CHEBI:15378"/>
        <dbReference type="ChEBI" id="CHEBI:29999"/>
        <dbReference type="ChEBI" id="CHEBI:30616"/>
        <dbReference type="ChEBI" id="CHEBI:83421"/>
        <dbReference type="ChEBI" id="CHEBI:456216"/>
        <dbReference type="EC" id="2.7.11.1"/>
    </reaction>
</comment>
<feature type="domain" description="AGC-kinase C-terminal" evidence="23">
    <location>
        <begin position="815"/>
        <end position="858"/>
    </location>
</feature>
<evidence type="ECO:0000256" key="5">
    <source>
        <dbReference type="ARBA" id="ARBA00022148"/>
    </source>
</evidence>
<gene>
    <name evidence="24" type="primary">MASTL</name>
</gene>
<evidence type="ECO:0000256" key="8">
    <source>
        <dbReference type="ARBA" id="ARBA00022553"/>
    </source>
</evidence>
<dbReference type="InterPro" id="IPR000961">
    <property type="entry name" value="AGC-kinase_C"/>
</dbReference>
<evidence type="ECO:0000256" key="10">
    <source>
        <dbReference type="ARBA" id="ARBA00022679"/>
    </source>
</evidence>
<evidence type="ECO:0000256" key="16">
    <source>
        <dbReference type="ARBA" id="ARBA00023242"/>
    </source>
</evidence>
<accession>A0A8C0H4R8</accession>
<evidence type="ECO:0000256" key="2">
    <source>
        <dbReference type="ARBA" id="ARBA00004300"/>
    </source>
</evidence>
<evidence type="ECO:0000256" key="21">
    <source>
        <dbReference type="SAM" id="MobiDB-lite"/>
    </source>
</evidence>
<dbReference type="Gene3D" id="3.30.200.20">
    <property type="entry name" value="Phosphorylase Kinase, domain 1"/>
    <property type="match status" value="2"/>
</dbReference>
<keyword evidence="7" id="KW-0723">Serine/threonine-protein kinase</keyword>
<dbReference type="OMA" id="VMKKNEM"/>
<comment type="similarity">
    <text evidence="3">Belongs to the protein kinase superfamily. AGC Ser/Thr protein kinase family.</text>
</comment>
<dbReference type="InterPro" id="IPR000719">
    <property type="entry name" value="Prot_kinase_dom"/>
</dbReference>
<evidence type="ECO:0000256" key="7">
    <source>
        <dbReference type="ARBA" id="ARBA00022527"/>
    </source>
</evidence>
<dbReference type="InterPro" id="IPR011009">
    <property type="entry name" value="Kinase-like_dom_sf"/>
</dbReference>
<evidence type="ECO:0000313" key="24">
    <source>
        <dbReference type="Ensembl" id="ENSCABP00000017631.1"/>
    </source>
</evidence>
<dbReference type="GO" id="GO:0051726">
    <property type="term" value="P:regulation of cell cycle"/>
    <property type="evidence" value="ECO:0007669"/>
    <property type="project" value="Ensembl"/>
</dbReference>
<feature type="compositionally biased region" description="Low complexity" evidence="21">
    <location>
        <begin position="292"/>
        <end position="309"/>
    </location>
</feature>
<dbReference type="Pfam" id="PF00069">
    <property type="entry name" value="Pkinase"/>
    <property type="match status" value="2"/>
</dbReference>
<dbReference type="InterPro" id="IPR050236">
    <property type="entry name" value="Ser_Thr_kinase_AGC"/>
</dbReference>
<dbReference type="GO" id="GO:0005654">
    <property type="term" value="C:nucleoplasm"/>
    <property type="evidence" value="ECO:0007669"/>
    <property type="project" value="Ensembl"/>
</dbReference>
<evidence type="ECO:0000256" key="4">
    <source>
        <dbReference type="ARBA" id="ARBA00012513"/>
    </source>
</evidence>
<dbReference type="SMART" id="SM00220">
    <property type="entry name" value="S_TKc"/>
    <property type="match status" value="1"/>
</dbReference>
<dbReference type="GO" id="GO:0000086">
    <property type="term" value="P:G2/M transition of mitotic cell cycle"/>
    <property type="evidence" value="ECO:0007669"/>
    <property type="project" value="Ensembl"/>
</dbReference>
<dbReference type="GO" id="GO:0051301">
    <property type="term" value="P:cell division"/>
    <property type="evidence" value="ECO:0007669"/>
    <property type="project" value="UniProtKB-KW"/>
</dbReference>
<dbReference type="SUPFAM" id="SSF56112">
    <property type="entry name" value="Protein kinase-like (PK-like)"/>
    <property type="match status" value="1"/>
</dbReference>
<keyword evidence="14" id="KW-0067">ATP-binding</keyword>
<keyword evidence="8" id="KW-0597">Phosphoprotein</keyword>
<evidence type="ECO:0000256" key="14">
    <source>
        <dbReference type="ARBA" id="ARBA00022840"/>
    </source>
</evidence>
<protein>
    <recommendedName>
        <fullName evidence="5">Serine/threonine-protein kinase greatwall</fullName>
        <ecNumber evidence="4">2.7.11.1</ecNumber>
    </recommendedName>
    <alternativeName>
        <fullName evidence="18">Microtubule-associated serine/threonine-protein kinase-like</fullName>
    </alternativeName>
</protein>
<keyword evidence="16" id="KW-0539">Nucleus</keyword>
<keyword evidence="12" id="KW-0498">Mitosis</keyword>
<dbReference type="GO" id="GO:0007147">
    <property type="term" value="P:female meiosis II"/>
    <property type="evidence" value="ECO:0007669"/>
    <property type="project" value="Ensembl"/>
</dbReference>
<evidence type="ECO:0000256" key="12">
    <source>
        <dbReference type="ARBA" id="ARBA00022776"/>
    </source>
</evidence>
<keyword evidence="9" id="KW-0132">Cell division</keyword>
<dbReference type="PROSITE" id="PS50011">
    <property type="entry name" value="PROTEIN_KINASE_DOM"/>
    <property type="match status" value="1"/>
</dbReference>
<evidence type="ECO:0000256" key="9">
    <source>
        <dbReference type="ARBA" id="ARBA00022618"/>
    </source>
</evidence>
<keyword evidence="13" id="KW-0418">Kinase</keyword>
<dbReference type="FunFam" id="3.30.200.20:FF:000277">
    <property type="entry name" value="serine/threonine-protein kinase greatwall isoform X1"/>
    <property type="match status" value="1"/>
</dbReference>
<dbReference type="GO" id="GO:0044325">
    <property type="term" value="F:transmembrane transporter binding"/>
    <property type="evidence" value="ECO:0007669"/>
    <property type="project" value="Ensembl"/>
</dbReference>
<dbReference type="Gene3D" id="1.10.510.10">
    <property type="entry name" value="Transferase(Phosphotransferase) domain 1"/>
    <property type="match status" value="2"/>
</dbReference>
<dbReference type="PROSITE" id="PS51285">
    <property type="entry name" value="AGC_KINASE_CTER"/>
    <property type="match status" value="1"/>
</dbReference>
<reference evidence="24" key="1">
    <citation type="submission" date="2025-08" db="UniProtKB">
        <authorList>
            <consortium name="Ensembl"/>
        </authorList>
    </citation>
    <scope>IDENTIFICATION</scope>
</reference>
<dbReference type="AlphaFoldDB" id="A0A8C0H4R8"/>
<dbReference type="EC" id="2.7.11.1" evidence="4"/>
<dbReference type="InterPro" id="IPR008271">
    <property type="entry name" value="Ser/Thr_kinase_AS"/>
</dbReference>
<evidence type="ECO:0000256" key="3">
    <source>
        <dbReference type="ARBA" id="ARBA00009903"/>
    </source>
</evidence>
<dbReference type="GO" id="GO:0004674">
    <property type="term" value="F:protein serine/threonine kinase activity"/>
    <property type="evidence" value="ECO:0007669"/>
    <property type="project" value="UniProtKB-KW"/>
</dbReference>
<evidence type="ECO:0000256" key="18">
    <source>
        <dbReference type="ARBA" id="ARBA00033099"/>
    </source>
</evidence>
<dbReference type="GO" id="GO:0032154">
    <property type="term" value="C:cleavage furrow"/>
    <property type="evidence" value="ECO:0007669"/>
    <property type="project" value="Ensembl"/>
</dbReference>
<evidence type="ECO:0000256" key="20">
    <source>
        <dbReference type="ARBA" id="ARBA00048679"/>
    </source>
</evidence>
<dbReference type="PANTHER" id="PTHR24356:SF1">
    <property type="entry name" value="SERINE_THREONINE-PROTEIN KINASE GREATWALL"/>
    <property type="match status" value="1"/>
</dbReference>
<evidence type="ECO:0000256" key="19">
    <source>
        <dbReference type="ARBA" id="ARBA00047899"/>
    </source>
</evidence>
<keyword evidence="15" id="KW-0206">Cytoskeleton</keyword>
<sequence>MGTVEPAAAERGPARAKRIAVPRPPSIEDFTIVKPISRGAFGKVYLGRKGGKLYAVKVVKKADLINKNMVHQVQAERDALALSKSPFIVHLYYSLQSANNVYLMMEYLIGGDVKSLLHIYGYFDEEMAVKYISEAALALDYLHRHGIIHRDLKPDNMLISNEGHVKLTDFGLSRVTLNREINMMDILTTPSMAKPKQDYSRTPGQVLSLISSLGFYTPIGGKMQGPSSSPMSSDALQLSRELVSPMSVGQKDYTPVSNKLLKSCLDVAALNPGMPVRSLTPTLLQSRKRFGTSSASSHSRTHMSSMESECCSSPRWEKDVQETDNILCSGTGKAKEKLSNTQLLNAKDSTALKKKELEFAISPIGSNDSGCRHDAKIEKCLSENKAWEEKLVERTGVANETGKSSIRHQSCSSLVDPAKCIEEEDVLEKPGVKRSFELVDTSPFQELNYVKKSNAEYKRGCQISEFQANQSTGLTTEIQCLMLSGDKGLQETHKNEEKAKDSIYRQQTSEKSATPIIAKNLMHELNADCEKDSKKEYINSSFLCIDDEKPLGILSADSDLSFPEISVTESHLEKQLSDLDKSIKELSFEELKTEDMSVMLSCCQDASPRGEEENIVQDKEMMKTLNLLKKNVVAFRSYNSPINVSNASEPSRISMASLDVMDLSPACSGSYPMAITPAQKGRSCRVYQTPNQGNADTPYRTPKSVRRGAAPVEGERILGTPDYLAPELLLAKPHGPAVDWWALGVCLFEFLTGIPPFNDETPQQVFQNILKRDIPWPEGEEKLSRNAQNAIDILLTIDTTKRAGLKELKHHPLFHGVDWDNLQNQTMPFVPQPVDETDTSYFEARNNAQHLTVSGFSL</sequence>
<organism evidence="24 25">
    <name type="scientific">Chelonoidis abingdonii</name>
    <name type="common">Abingdon island giant tortoise</name>
    <name type="synonym">Testudo abingdonii</name>
    <dbReference type="NCBI Taxonomy" id="106734"/>
    <lineage>
        <taxon>Eukaryota</taxon>
        <taxon>Metazoa</taxon>
        <taxon>Chordata</taxon>
        <taxon>Craniata</taxon>
        <taxon>Vertebrata</taxon>
        <taxon>Euteleostomi</taxon>
        <taxon>Archelosauria</taxon>
        <taxon>Testudinata</taxon>
        <taxon>Testudines</taxon>
        <taxon>Cryptodira</taxon>
        <taxon>Durocryptodira</taxon>
        <taxon>Testudinoidea</taxon>
        <taxon>Testudinidae</taxon>
        <taxon>Chelonoidis</taxon>
    </lineage>
</organism>